<comment type="pathway">
    <text evidence="3 14">Protein modification; protein ubiquitination.</text>
</comment>
<dbReference type="InterPro" id="IPR050358">
    <property type="entry name" value="RSE1/DDB1/CFT1"/>
</dbReference>
<sequence>MSYNYVVTAQKPTAVNACITGHFTSAEDLNLLIAKNTRLEIYVVTAEGLQPVKEVGMYGKIAVMELFRPKGESKDLLFILTAKYNACILEYKQNGESIDIITRAHGNVQDRIGRPSETGIIGIVDPECRMIGLRLYDGLFKVIPLDRENRELKAFNIRLEELQVIDVHFLYGCQAPTVCFIYQDPQGRHVKTYEASLREKEFNKGPWKQENVEAEASMVIPVPEPFGGAIIIGQESITYHNGDKYLAIAPPTIKQSTIVCHNRVDPNGSRYLLGDMEGRLFMLLLEKEELMDGAVVLKDLRVELLGETSIAECLTYLDNGVVFVGSRLGDSQLVKLNVDSNDSGSYVAVMETFTNLGPIVDMCVVDLERQGQGQLVTCSGAFKEGSLRIIRNGIGIHEHASIDLPGIKGLWPLRSEAGRETDDMLVLSFVGQTRVLMLSGEEVEETELPGFVDNLQTFYCGNVAHQQLIQITSGGVRLVMQDSKALVSEWKEPLGRNISVAACNSSQVVLAGGRALYYLQILSGELKQISTVEMEHEVACLDITPLGEGGESPLCAVGLWTDISARVLKLPCFTALHKEMLGGEIIPRSILMTTFEGGYYLLCALGDGALFYFGLDLTTGVLSERKKVTLGTQPTVLRTFRSLSTSNVFACSDRPTVIYSSNHKLVFSNVNLKEVNYMCPLNSEGYPDSLALANNSTLTIGTIDEIQKLHIRTVPLYESPRRICYQEVSQCFGVLSSRVEMQDASGTTAAVRPSASTQALSSSVSSSKLFPSSTSPHETSFGGEVEVHSLLVVDQHTFEVLHAHQFLQSEYALSMVSCRLGRDPAVYFTVGTAMVYPEEAEPKQGRIIVFHYTDGKLQTVAEKEVKGAVYSMVEFNGKLLASINSTVRLYEWTAEKELRTECNHYNNIMALYLKIKGDFILVGDLMRSVLLLAYKPMEGNFEEIARDFNPNWMSAVEILDDDNFLGAENAFNLFVCQKDSAATTDEERQHLQEVGVFHLGEFVNVFSHGSLVLQNLGESSTPTQGSVLFGTVNGMIGLVTSLSEGWYSLLLDLQNRLNKVIKSVGKIEHSFWRSFHTERKTEQATGFIDGDLIESFLDLGRAKMQEVISTLQIDDGSGMKREATVDEVIKIVEELTRIH</sequence>
<dbReference type="AlphaFoldDB" id="A0A1I9K753"/>
<dbReference type="GO" id="GO:0006281">
    <property type="term" value="P:DNA repair"/>
    <property type="evidence" value="ECO:0007669"/>
    <property type="project" value="UniProtKB-KW"/>
</dbReference>
<evidence type="ECO:0000256" key="7">
    <source>
        <dbReference type="ARBA" id="ARBA00022737"/>
    </source>
</evidence>
<feature type="domain" description="RSE1/DDB1/CPSF1 C-terminal" evidence="15">
    <location>
        <begin position="789"/>
        <end position="1098"/>
    </location>
</feature>
<evidence type="ECO:0000256" key="4">
    <source>
        <dbReference type="ARBA" id="ARBA00007453"/>
    </source>
</evidence>
<evidence type="ECO:0000256" key="8">
    <source>
        <dbReference type="ARBA" id="ARBA00022763"/>
    </source>
</evidence>
<evidence type="ECO:0000256" key="14">
    <source>
        <dbReference type="RuleBase" id="RU368023"/>
    </source>
</evidence>
<dbReference type="Pfam" id="PF10433">
    <property type="entry name" value="Beta-prop_RSE1_1st"/>
    <property type="match status" value="1"/>
</dbReference>
<evidence type="ECO:0000256" key="1">
    <source>
        <dbReference type="ARBA" id="ARBA00004123"/>
    </source>
</evidence>
<dbReference type="PANTHER" id="PTHR10644">
    <property type="entry name" value="DNA REPAIR/RNA PROCESSING CPSF FAMILY"/>
    <property type="match status" value="1"/>
</dbReference>
<dbReference type="GO" id="GO:0016567">
    <property type="term" value="P:protein ubiquitination"/>
    <property type="evidence" value="ECO:0007669"/>
    <property type="project" value="UniProtKB-UniRule"/>
</dbReference>
<dbReference type="InterPro" id="IPR018846">
    <property type="entry name" value="Beta-prop_RSE1/DDB1/CPSF1_1st"/>
</dbReference>
<dbReference type="FunFam" id="2.130.10.10:FF:002484">
    <property type="entry name" value="DNA damage-binding protein 1 isoform X3"/>
    <property type="match status" value="1"/>
</dbReference>
<dbReference type="GO" id="GO:0005737">
    <property type="term" value="C:cytoplasm"/>
    <property type="evidence" value="ECO:0007669"/>
    <property type="project" value="UniProtKB-SubCell"/>
</dbReference>
<dbReference type="Gene3D" id="2.130.10.10">
    <property type="entry name" value="YVTN repeat-like/Quinoprotein amine dehydrogenase"/>
    <property type="match status" value="3"/>
</dbReference>
<dbReference type="Pfam" id="PF03178">
    <property type="entry name" value="CPSF_A"/>
    <property type="match status" value="1"/>
</dbReference>
<comment type="similarity">
    <text evidence="4 14">Belongs to the DDB1 family.</text>
</comment>
<dbReference type="GO" id="GO:0003677">
    <property type="term" value="F:DNA binding"/>
    <property type="evidence" value="ECO:0007669"/>
    <property type="project" value="UniProtKB-KW"/>
</dbReference>
<keyword evidence="6" id="KW-0963">Cytoplasm</keyword>
<dbReference type="FunFam" id="2.130.10.10:FF:000073">
    <property type="entry name" value="DNA damage-binding protein 1"/>
    <property type="match status" value="1"/>
</dbReference>
<protein>
    <recommendedName>
        <fullName evidence="5 14">DNA damage-binding protein 1</fullName>
    </recommendedName>
    <alternativeName>
        <fullName evidence="13 14">Damage-specific DNA-binding protein 1</fullName>
    </alternativeName>
</protein>
<gene>
    <name evidence="18" type="primary">Ddb1</name>
</gene>
<evidence type="ECO:0000256" key="3">
    <source>
        <dbReference type="ARBA" id="ARBA00004906"/>
    </source>
</evidence>
<dbReference type="InterPro" id="IPR011047">
    <property type="entry name" value="Quinoprotein_ADH-like_sf"/>
</dbReference>
<evidence type="ECO:0000256" key="9">
    <source>
        <dbReference type="ARBA" id="ARBA00022786"/>
    </source>
</evidence>
<evidence type="ECO:0000256" key="10">
    <source>
        <dbReference type="ARBA" id="ARBA00023125"/>
    </source>
</evidence>
<evidence type="ECO:0000256" key="13">
    <source>
        <dbReference type="ARBA" id="ARBA00031668"/>
    </source>
</evidence>
<dbReference type="SUPFAM" id="SSF50998">
    <property type="entry name" value="Quinoprotein alcohol dehydrogenase-like"/>
    <property type="match status" value="1"/>
</dbReference>
<comment type="subunit">
    <text evidence="14">Component of the UV-DDB complex.</text>
</comment>
<dbReference type="InterPro" id="IPR015943">
    <property type="entry name" value="WD40/YVTN_repeat-like_dom_sf"/>
</dbReference>
<keyword evidence="9" id="KW-0833">Ubl conjugation pathway</keyword>
<evidence type="ECO:0000256" key="12">
    <source>
        <dbReference type="ARBA" id="ARBA00023242"/>
    </source>
</evidence>
<keyword evidence="7" id="KW-0677">Repeat</keyword>
<organism evidence="18">
    <name type="scientific">Oncorhynchus mykiss</name>
    <name type="common">Rainbow trout</name>
    <name type="synonym">Salmo gairdneri</name>
    <dbReference type="NCBI Taxonomy" id="8022"/>
    <lineage>
        <taxon>Eukaryota</taxon>
        <taxon>Metazoa</taxon>
        <taxon>Chordata</taxon>
        <taxon>Craniata</taxon>
        <taxon>Vertebrata</taxon>
        <taxon>Euteleostomi</taxon>
        <taxon>Actinopterygii</taxon>
        <taxon>Neopterygii</taxon>
        <taxon>Teleostei</taxon>
        <taxon>Protacanthopterygii</taxon>
        <taxon>Salmoniformes</taxon>
        <taxon>Salmonidae</taxon>
        <taxon>Salmoninae</taxon>
        <taxon>Oncorhynchus</taxon>
    </lineage>
</organism>
<dbReference type="FunFam" id="1.10.150.910:FF:000001">
    <property type="entry name" value="DNA damage-binding protein 1"/>
    <property type="match status" value="1"/>
</dbReference>
<comment type="domain">
    <text evidence="14">The core of the protein consists of three WD40 beta-propeller domains.</text>
</comment>
<evidence type="ECO:0000256" key="6">
    <source>
        <dbReference type="ARBA" id="ARBA00022490"/>
    </source>
</evidence>
<keyword evidence="11 14" id="KW-0234">DNA repair</keyword>
<accession>A0A1I9K753</accession>
<keyword evidence="10" id="KW-0238">DNA-binding</keyword>
<comment type="function">
    <text evidence="14">Component of complexes involved in DNA repair and protein ubiquitination. May play a role in the regulation of the circadian clock.</text>
</comment>
<dbReference type="Pfam" id="PF23726">
    <property type="entry name" value="Beta-prop_RSE1_2nd"/>
    <property type="match status" value="1"/>
</dbReference>
<reference evidence="18" key="1">
    <citation type="submission" date="2015-10" db="EMBL/GenBank/DDBJ databases">
        <authorList>
            <person name="Gilbert D.G."/>
        </authorList>
    </citation>
    <scope>NUCLEOTIDE SEQUENCE</scope>
</reference>
<evidence type="ECO:0000256" key="5">
    <source>
        <dbReference type="ARBA" id="ARBA00014577"/>
    </source>
</evidence>
<dbReference type="InterPro" id="IPR004871">
    <property type="entry name" value="RSE1/DDB1/CPSF1_C"/>
</dbReference>
<proteinExistence type="evidence at transcript level"/>
<feature type="domain" description="RSE1/DDB1/CPSF1 second beta-propeller" evidence="17">
    <location>
        <begin position="396"/>
        <end position="703"/>
    </location>
</feature>
<evidence type="ECO:0000259" key="16">
    <source>
        <dbReference type="Pfam" id="PF10433"/>
    </source>
</evidence>
<evidence type="ECO:0000259" key="15">
    <source>
        <dbReference type="Pfam" id="PF03178"/>
    </source>
</evidence>
<dbReference type="FunFam" id="2.130.10.10:FF:002576">
    <property type="entry name" value="DNA damage-binding protein 1"/>
    <property type="match status" value="1"/>
</dbReference>
<comment type="subcellular location">
    <subcellularLocation>
        <location evidence="2">Cytoplasm</location>
    </subcellularLocation>
    <subcellularLocation>
        <location evidence="1 14">Nucleus</location>
    </subcellularLocation>
</comment>
<evidence type="ECO:0000256" key="11">
    <source>
        <dbReference type="ARBA" id="ARBA00023204"/>
    </source>
</evidence>
<evidence type="ECO:0000259" key="17">
    <source>
        <dbReference type="Pfam" id="PF23726"/>
    </source>
</evidence>
<keyword evidence="12 14" id="KW-0539">Nucleus</keyword>
<keyword evidence="8 14" id="KW-0227">DNA damage</keyword>
<evidence type="ECO:0000256" key="2">
    <source>
        <dbReference type="ARBA" id="ARBA00004496"/>
    </source>
</evidence>
<evidence type="ECO:0000313" key="18">
    <source>
        <dbReference type="EMBL" id="ALJ10735.1"/>
    </source>
</evidence>
<dbReference type="InterPro" id="IPR058543">
    <property type="entry name" value="Beta-prop_RSE1/DDB1/CPSF1_2nd"/>
</dbReference>
<dbReference type="GO" id="GO:0043161">
    <property type="term" value="P:proteasome-mediated ubiquitin-dependent protein catabolic process"/>
    <property type="evidence" value="ECO:0007669"/>
    <property type="project" value="UniProtKB-UniRule"/>
</dbReference>
<name>A0A1I9K753_ONCMY</name>
<dbReference type="Gene3D" id="1.10.150.910">
    <property type="match status" value="1"/>
</dbReference>
<dbReference type="GO" id="GO:0005634">
    <property type="term" value="C:nucleus"/>
    <property type="evidence" value="ECO:0007669"/>
    <property type="project" value="UniProtKB-SubCell"/>
</dbReference>
<dbReference type="EMBL" id="KT895344">
    <property type="protein sequence ID" value="ALJ10735.1"/>
    <property type="molecule type" value="mRNA"/>
</dbReference>
<feature type="domain" description="RSE1/DDB1/CPSF1 first beta-propeller" evidence="16">
    <location>
        <begin position="14"/>
        <end position="353"/>
    </location>
</feature>